<evidence type="ECO:0000256" key="2">
    <source>
        <dbReference type="ARBA" id="ARBA00005417"/>
    </source>
</evidence>
<dbReference type="PANTHER" id="PTHR42771:SF3">
    <property type="entry name" value="PETROBACTIN IMPORT ATP-BINDING PROTEIN YCLP"/>
    <property type="match status" value="1"/>
</dbReference>
<dbReference type="GO" id="GO:0016887">
    <property type="term" value="F:ATP hydrolysis activity"/>
    <property type="evidence" value="ECO:0007669"/>
    <property type="project" value="InterPro"/>
</dbReference>
<protein>
    <submittedName>
        <fullName evidence="12">ATP-binding cassette domain-containing protein</fullName>
    </submittedName>
</protein>
<keyword evidence="10" id="KW-0472">Membrane</keyword>
<dbReference type="EMBL" id="JADZLT010000037">
    <property type="protein sequence ID" value="MBH0236455.1"/>
    <property type="molecule type" value="Genomic_DNA"/>
</dbReference>
<dbReference type="RefSeq" id="WP_197309560.1">
    <property type="nucleotide sequence ID" value="NZ_JADZLT010000037.1"/>
</dbReference>
<dbReference type="GO" id="GO:0005524">
    <property type="term" value="F:ATP binding"/>
    <property type="evidence" value="ECO:0007669"/>
    <property type="project" value="UniProtKB-KW"/>
</dbReference>
<dbReference type="CDD" id="cd03214">
    <property type="entry name" value="ABC_Iron-Siderophores_B12_Hemin"/>
    <property type="match status" value="1"/>
</dbReference>
<dbReference type="PANTHER" id="PTHR42771">
    <property type="entry name" value="IRON(3+)-HYDROXAMATE IMPORT ATP-BINDING PROTEIN FHUC"/>
    <property type="match status" value="1"/>
</dbReference>
<comment type="similarity">
    <text evidence="2">Belongs to the ABC transporter superfamily.</text>
</comment>
<dbReference type="InterPro" id="IPR003439">
    <property type="entry name" value="ABC_transporter-like_ATP-bd"/>
</dbReference>
<keyword evidence="8" id="KW-0408">Iron</keyword>
<dbReference type="InterPro" id="IPR051535">
    <property type="entry name" value="Siderophore_ABC-ATPase"/>
</dbReference>
<evidence type="ECO:0000256" key="4">
    <source>
        <dbReference type="ARBA" id="ARBA00022475"/>
    </source>
</evidence>
<dbReference type="GO" id="GO:0005886">
    <property type="term" value="C:plasma membrane"/>
    <property type="evidence" value="ECO:0007669"/>
    <property type="project" value="UniProtKB-SubCell"/>
</dbReference>
<evidence type="ECO:0000256" key="5">
    <source>
        <dbReference type="ARBA" id="ARBA00022496"/>
    </source>
</evidence>
<name>A0A931MX86_9HYPH</name>
<reference evidence="12" key="1">
    <citation type="submission" date="2020-12" db="EMBL/GenBank/DDBJ databases">
        <title>Methylobrevis albus sp. nov., isolated from fresh water lack sediment.</title>
        <authorList>
            <person name="Zou Q."/>
        </authorList>
    </citation>
    <scope>NUCLEOTIDE SEQUENCE</scope>
    <source>
        <strain evidence="12">L22</strain>
    </source>
</reference>
<evidence type="ECO:0000256" key="3">
    <source>
        <dbReference type="ARBA" id="ARBA00022448"/>
    </source>
</evidence>
<evidence type="ECO:0000256" key="9">
    <source>
        <dbReference type="ARBA" id="ARBA00023065"/>
    </source>
</evidence>
<keyword evidence="4" id="KW-1003">Cell membrane</keyword>
<comment type="caution">
    <text evidence="12">The sequence shown here is derived from an EMBL/GenBank/DDBJ whole genome shotgun (WGS) entry which is preliminary data.</text>
</comment>
<evidence type="ECO:0000256" key="7">
    <source>
        <dbReference type="ARBA" id="ARBA00022840"/>
    </source>
</evidence>
<evidence type="ECO:0000256" key="8">
    <source>
        <dbReference type="ARBA" id="ARBA00023004"/>
    </source>
</evidence>
<evidence type="ECO:0000313" key="12">
    <source>
        <dbReference type="EMBL" id="MBH0236455.1"/>
    </source>
</evidence>
<dbReference type="SMART" id="SM00382">
    <property type="entry name" value="AAA"/>
    <property type="match status" value="1"/>
</dbReference>
<keyword evidence="7 12" id="KW-0067">ATP-binding</keyword>
<dbReference type="PROSITE" id="PS50893">
    <property type="entry name" value="ABC_TRANSPORTER_2"/>
    <property type="match status" value="1"/>
</dbReference>
<evidence type="ECO:0000313" key="13">
    <source>
        <dbReference type="Proteomes" id="UP000631694"/>
    </source>
</evidence>
<evidence type="ECO:0000256" key="1">
    <source>
        <dbReference type="ARBA" id="ARBA00004202"/>
    </source>
</evidence>
<dbReference type="Pfam" id="PF00005">
    <property type="entry name" value="ABC_tran"/>
    <property type="match status" value="1"/>
</dbReference>
<accession>A0A931MX86</accession>
<evidence type="ECO:0000259" key="11">
    <source>
        <dbReference type="PROSITE" id="PS50893"/>
    </source>
</evidence>
<organism evidence="12 13">
    <name type="scientific">Methylobrevis albus</name>
    <dbReference type="NCBI Taxonomy" id="2793297"/>
    <lineage>
        <taxon>Bacteria</taxon>
        <taxon>Pseudomonadati</taxon>
        <taxon>Pseudomonadota</taxon>
        <taxon>Alphaproteobacteria</taxon>
        <taxon>Hyphomicrobiales</taxon>
        <taxon>Pleomorphomonadaceae</taxon>
        <taxon>Methylobrevis</taxon>
    </lineage>
</organism>
<dbReference type="Proteomes" id="UP000631694">
    <property type="component" value="Unassembled WGS sequence"/>
</dbReference>
<feature type="domain" description="ABC transporter" evidence="11">
    <location>
        <begin position="2"/>
        <end position="236"/>
    </location>
</feature>
<dbReference type="SUPFAM" id="SSF52540">
    <property type="entry name" value="P-loop containing nucleoside triphosphate hydrolases"/>
    <property type="match status" value="1"/>
</dbReference>
<comment type="subcellular location">
    <subcellularLocation>
        <location evidence="1">Cell membrane</location>
        <topology evidence="1">Peripheral membrane protein</topology>
    </subcellularLocation>
</comment>
<keyword evidence="9" id="KW-0406">Ion transport</keyword>
<dbReference type="InterPro" id="IPR027417">
    <property type="entry name" value="P-loop_NTPase"/>
</dbReference>
<evidence type="ECO:0000256" key="10">
    <source>
        <dbReference type="ARBA" id="ARBA00023136"/>
    </source>
</evidence>
<dbReference type="AlphaFoldDB" id="A0A931MX86"/>
<dbReference type="FunFam" id="3.40.50.300:FF:000134">
    <property type="entry name" value="Iron-enterobactin ABC transporter ATP-binding protein"/>
    <property type="match status" value="1"/>
</dbReference>
<keyword evidence="5" id="KW-0410">Iron transport</keyword>
<proteinExistence type="inferred from homology"/>
<dbReference type="Gene3D" id="3.40.50.300">
    <property type="entry name" value="P-loop containing nucleotide triphosphate hydrolases"/>
    <property type="match status" value="1"/>
</dbReference>
<keyword evidence="13" id="KW-1185">Reference proteome</keyword>
<sequence>MIVVSNVSHRIGRAPILTDISLTLEKGGVTALIGPNGAGKSTLLSLIARLTPLQAGTITVDGLAVATTPGRTLARRLAVLPQDSAIDARLTVTELVGFGRFPHGAGRLTDADRAIVAASLQRFDLGDLAGRFIDTLSGGQRQRALVAMAHAQATDYLLLDEPLNNLDMQHARALMRTLRELADTERRTVLVVLHDINHAMAHADRVVALKDGRIAADGPPAAVAVPDVLERIFGYAMRVVDVDGDPVVLHHR</sequence>
<dbReference type="InterPro" id="IPR003593">
    <property type="entry name" value="AAA+_ATPase"/>
</dbReference>
<dbReference type="GO" id="GO:0006826">
    <property type="term" value="P:iron ion transport"/>
    <property type="evidence" value="ECO:0007669"/>
    <property type="project" value="UniProtKB-KW"/>
</dbReference>
<keyword evidence="6" id="KW-0547">Nucleotide-binding</keyword>
<evidence type="ECO:0000256" key="6">
    <source>
        <dbReference type="ARBA" id="ARBA00022741"/>
    </source>
</evidence>
<gene>
    <name evidence="12" type="ORF">I5731_01345</name>
</gene>
<keyword evidence="3" id="KW-0813">Transport</keyword>